<evidence type="ECO:0000256" key="11">
    <source>
        <dbReference type="ARBA" id="ARBA00023014"/>
    </source>
</evidence>
<feature type="domain" description="FAD-binding FR-type" evidence="14">
    <location>
        <begin position="233"/>
        <end position="333"/>
    </location>
</feature>
<keyword evidence="12 13" id="KW-0472">Membrane</keyword>
<comment type="cofactor">
    <cofactor evidence="1">
        <name>FAD</name>
        <dbReference type="ChEBI" id="CHEBI:57692"/>
    </cofactor>
</comment>
<dbReference type="Gene3D" id="2.40.30.10">
    <property type="entry name" value="Translation factors"/>
    <property type="match status" value="1"/>
</dbReference>
<feature type="transmembrane region" description="Helical" evidence="13">
    <location>
        <begin position="184"/>
        <end position="204"/>
    </location>
</feature>
<accession>A0A4Y8JZ58</accession>
<dbReference type="PROSITE" id="PS51384">
    <property type="entry name" value="FAD_FR"/>
    <property type="match status" value="1"/>
</dbReference>
<dbReference type="Pfam" id="PF01794">
    <property type="entry name" value="Ferric_reduct"/>
    <property type="match status" value="1"/>
</dbReference>
<keyword evidence="4 13" id="KW-0812">Transmembrane</keyword>
<evidence type="ECO:0000256" key="1">
    <source>
        <dbReference type="ARBA" id="ARBA00001974"/>
    </source>
</evidence>
<keyword evidence="3" id="KW-0285">Flavoprotein</keyword>
<keyword evidence="7" id="KW-0274">FAD</keyword>
<evidence type="ECO:0000256" key="6">
    <source>
        <dbReference type="ARBA" id="ARBA00022723"/>
    </source>
</evidence>
<evidence type="ECO:0000256" key="10">
    <source>
        <dbReference type="ARBA" id="ARBA00023004"/>
    </source>
</evidence>
<proteinExistence type="predicted"/>
<dbReference type="InterPro" id="IPR013130">
    <property type="entry name" value="Fe3_Rdtase_TM_dom"/>
</dbReference>
<dbReference type="SUPFAM" id="SSF52343">
    <property type="entry name" value="Ferredoxin reductase-like, C-terminal NADP-linked domain"/>
    <property type="match status" value="1"/>
</dbReference>
<dbReference type="InterPro" id="IPR017938">
    <property type="entry name" value="Riboflavin_synthase-like_b-brl"/>
</dbReference>
<evidence type="ECO:0000256" key="13">
    <source>
        <dbReference type="SAM" id="Phobius"/>
    </source>
</evidence>
<comment type="subcellular location">
    <subcellularLocation>
        <location evidence="2">Membrane</location>
        <topology evidence="2">Multi-pass membrane protein</topology>
    </subcellularLocation>
</comment>
<dbReference type="RefSeq" id="WP_134422385.1">
    <property type="nucleotide sequence ID" value="NZ_SOHA01000001.1"/>
</dbReference>
<dbReference type="PANTHER" id="PTHR47354">
    <property type="entry name" value="NADH OXIDOREDUCTASE HCR"/>
    <property type="match status" value="1"/>
</dbReference>
<evidence type="ECO:0000313" key="15">
    <source>
        <dbReference type="EMBL" id="TFD34167.1"/>
    </source>
</evidence>
<keyword evidence="16" id="KW-1185">Reference proteome</keyword>
<dbReference type="InterPro" id="IPR013112">
    <property type="entry name" value="FAD-bd_8"/>
</dbReference>
<protein>
    <recommendedName>
        <fullName evidence="14">FAD-binding FR-type domain-containing protein</fullName>
    </recommendedName>
</protein>
<dbReference type="EMBL" id="SOHA01000001">
    <property type="protein sequence ID" value="TFD34167.1"/>
    <property type="molecule type" value="Genomic_DNA"/>
</dbReference>
<organism evidence="15 16">
    <name type="scientific">Cryobacterium cryoconiti</name>
    <dbReference type="NCBI Taxonomy" id="1259239"/>
    <lineage>
        <taxon>Bacteria</taxon>
        <taxon>Bacillati</taxon>
        <taxon>Actinomycetota</taxon>
        <taxon>Actinomycetes</taxon>
        <taxon>Micrococcales</taxon>
        <taxon>Microbacteriaceae</taxon>
        <taxon>Cryobacterium</taxon>
    </lineage>
</organism>
<dbReference type="OrthoDB" id="9801223at2"/>
<dbReference type="InterPro" id="IPR050415">
    <property type="entry name" value="MRET"/>
</dbReference>
<name>A0A4Y8JZ58_9MICO</name>
<keyword evidence="11" id="KW-0411">Iron-sulfur</keyword>
<keyword evidence="10" id="KW-0408">Iron</keyword>
<dbReference type="PANTHER" id="PTHR47354:SF8">
    <property type="entry name" value="1,2-PHENYLACETYL-COA EPOXIDASE, SUBUNIT E"/>
    <property type="match status" value="1"/>
</dbReference>
<feature type="transmembrane region" description="Helical" evidence="13">
    <location>
        <begin position="154"/>
        <end position="172"/>
    </location>
</feature>
<dbReference type="GO" id="GO:0050660">
    <property type="term" value="F:flavin adenine dinucleotide binding"/>
    <property type="evidence" value="ECO:0007669"/>
    <property type="project" value="TreeGrafter"/>
</dbReference>
<evidence type="ECO:0000256" key="5">
    <source>
        <dbReference type="ARBA" id="ARBA00022714"/>
    </source>
</evidence>
<keyword evidence="6" id="KW-0479">Metal-binding</keyword>
<gene>
    <name evidence="15" type="ORF">E3T49_00390</name>
</gene>
<evidence type="ECO:0000256" key="12">
    <source>
        <dbReference type="ARBA" id="ARBA00023136"/>
    </source>
</evidence>
<feature type="transmembrane region" description="Helical" evidence="13">
    <location>
        <begin position="73"/>
        <end position="97"/>
    </location>
</feature>
<sequence>MPSDERTRARRTPWADLLRSIPISWRDFSLAGEQFAARRVFSPRLHLIMPVLAVLSALVGYLAFPVGRGMDSWGLYLGTLAIVCMSWTFILASRLNVVHALFGGFDRSYIWHRWFAIVAVVALLFHADADNDARVALLPFGENLEDIGKDLAEVAEILVIALIMLSILRALPYGLWKLTHKFMIIPYAFSCFHFITAETTFPWVSGWGLWFGVIMAAGVLSYLYRLLWVDLALSDFRYRVSRLETTSDTFTGLHLTPVGRRRLRARAGQFAFVRSSVSPWAEPHPFSIASTPTDADLSFFARVTGDWTATLGSSLSVGDLVTLSGPHGNLEVVAGCDRAHIWVAAGSGITPFLSVGDVLATLATPPRLIYSFRGVATAIGLDTVRAWRDRGLIDLIEHDSHTQGRLTMGTVHALIAGDLAAGTPPRRLHVAVCGPFELIRGVQKTARGLGIRSVDFEVYDYRSGYGPNLTPVTRAVLDRLTAALRR</sequence>
<dbReference type="GO" id="GO:0051537">
    <property type="term" value="F:2 iron, 2 sulfur cluster binding"/>
    <property type="evidence" value="ECO:0007669"/>
    <property type="project" value="UniProtKB-KW"/>
</dbReference>
<evidence type="ECO:0000256" key="7">
    <source>
        <dbReference type="ARBA" id="ARBA00022827"/>
    </source>
</evidence>
<reference evidence="15 16" key="1">
    <citation type="submission" date="2019-03" db="EMBL/GenBank/DDBJ databases">
        <title>Genomics of glacier-inhabiting Cryobacterium strains.</title>
        <authorList>
            <person name="Liu Q."/>
            <person name="Xin Y.-H."/>
        </authorList>
    </citation>
    <scope>NUCLEOTIDE SEQUENCE [LARGE SCALE GENOMIC DNA]</scope>
    <source>
        <strain evidence="15 16">TMT1-51</strain>
    </source>
</reference>
<dbReference type="GO" id="GO:0016491">
    <property type="term" value="F:oxidoreductase activity"/>
    <property type="evidence" value="ECO:0007669"/>
    <property type="project" value="UniProtKB-KW"/>
</dbReference>
<dbReference type="InterPro" id="IPR039261">
    <property type="entry name" value="FNR_nucleotide-bd"/>
</dbReference>
<evidence type="ECO:0000256" key="8">
    <source>
        <dbReference type="ARBA" id="ARBA00022989"/>
    </source>
</evidence>
<comment type="caution">
    <text evidence="15">The sequence shown here is derived from an EMBL/GenBank/DDBJ whole genome shotgun (WGS) entry which is preliminary data.</text>
</comment>
<dbReference type="InterPro" id="IPR017927">
    <property type="entry name" value="FAD-bd_FR_type"/>
</dbReference>
<dbReference type="Pfam" id="PF08022">
    <property type="entry name" value="FAD_binding_8"/>
    <property type="match status" value="1"/>
</dbReference>
<evidence type="ECO:0000256" key="2">
    <source>
        <dbReference type="ARBA" id="ARBA00004141"/>
    </source>
</evidence>
<feature type="transmembrane region" description="Helical" evidence="13">
    <location>
        <begin position="109"/>
        <end position="127"/>
    </location>
</feature>
<feature type="transmembrane region" description="Helical" evidence="13">
    <location>
        <begin position="47"/>
        <end position="67"/>
    </location>
</feature>
<evidence type="ECO:0000256" key="9">
    <source>
        <dbReference type="ARBA" id="ARBA00023002"/>
    </source>
</evidence>
<dbReference type="Gene3D" id="3.40.50.80">
    <property type="entry name" value="Nucleotide-binding domain of ferredoxin-NADP reductase (FNR) module"/>
    <property type="match status" value="1"/>
</dbReference>
<evidence type="ECO:0000313" key="16">
    <source>
        <dbReference type="Proteomes" id="UP000297472"/>
    </source>
</evidence>
<keyword evidence="9" id="KW-0560">Oxidoreductase</keyword>
<dbReference type="AlphaFoldDB" id="A0A4Y8JZ58"/>
<dbReference type="GO" id="GO:0046872">
    <property type="term" value="F:metal ion binding"/>
    <property type="evidence" value="ECO:0007669"/>
    <property type="project" value="UniProtKB-KW"/>
</dbReference>
<feature type="transmembrane region" description="Helical" evidence="13">
    <location>
        <begin position="210"/>
        <end position="233"/>
    </location>
</feature>
<dbReference type="GO" id="GO:0016020">
    <property type="term" value="C:membrane"/>
    <property type="evidence" value="ECO:0007669"/>
    <property type="project" value="UniProtKB-SubCell"/>
</dbReference>
<dbReference type="SUPFAM" id="SSF63380">
    <property type="entry name" value="Riboflavin synthase domain-like"/>
    <property type="match status" value="1"/>
</dbReference>
<keyword evidence="5" id="KW-0001">2Fe-2S</keyword>
<dbReference type="Proteomes" id="UP000297472">
    <property type="component" value="Unassembled WGS sequence"/>
</dbReference>
<evidence type="ECO:0000256" key="4">
    <source>
        <dbReference type="ARBA" id="ARBA00022692"/>
    </source>
</evidence>
<keyword evidence="8 13" id="KW-1133">Transmembrane helix</keyword>
<evidence type="ECO:0000256" key="3">
    <source>
        <dbReference type="ARBA" id="ARBA00022630"/>
    </source>
</evidence>
<evidence type="ECO:0000259" key="14">
    <source>
        <dbReference type="PROSITE" id="PS51384"/>
    </source>
</evidence>